<dbReference type="InterPro" id="IPR017871">
    <property type="entry name" value="ABC_transporter-like_CS"/>
</dbReference>
<dbReference type="GO" id="GO:0016887">
    <property type="term" value="F:ATP hydrolysis activity"/>
    <property type="evidence" value="ECO:0007669"/>
    <property type="project" value="InterPro"/>
</dbReference>
<keyword evidence="1" id="KW-0813">Transport</keyword>
<dbReference type="Pfam" id="PF00005">
    <property type="entry name" value="ABC_tran"/>
    <property type="match status" value="1"/>
</dbReference>
<keyword evidence="2" id="KW-0547">Nucleotide-binding</keyword>
<dbReference type="InterPro" id="IPR051782">
    <property type="entry name" value="ABC_Transporter_VariousFunc"/>
</dbReference>
<comment type="caution">
    <text evidence="5">The sequence shown here is derived from an EMBL/GenBank/DDBJ whole genome shotgun (WGS) entry which is preliminary data.</text>
</comment>
<dbReference type="InterPro" id="IPR003439">
    <property type="entry name" value="ABC_transporter-like_ATP-bd"/>
</dbReference>
<dbReference type="EMBL" id="DVJN01000222">
    <property type="protein sequence ID" value="HIS93685.1"/>
    <property type="molecule type" value="Genomic_DNA"/>
</dbReference>
<dbReference type="Proteomes" id="UP000824140">
    <property type="component" value="Unassembled WGS sequence"/>
</dbReference>
<dbReference type="PANTHER" id="PTHR42939">
    <property type="entry name" value="ABC TRANSPORTER ATP-BINDING PROTEIN ALBC-RELATED"/>
    <property type="match status" value="1"/>
</dbReference>
<feature type="domain" description="ABC transporter" evidence="4">
    <location>
        <begin position="2"/>
        <end position="228"/>
    </location>
</feature>
<dbReference type="Gene3D" id="3.40.50.300">
    <property type="entry name" value="P-loop containing nucleotide triphosphate hydrolases"/>
    <property type="match status" value="1"/>
</dbReference>
<keyword evidence="3 5" id="KW-0067">ATP-binding</keyword>
<evidence type="ECO:0000256" key="2">
    <source>
        <dbReference type="ARBA" id="ARBA00022741"/>
    </source>
</evidence>
<dbReference type="InterPro" id="IPR003593">
    <property type="entry name" value="AAA+_ATPase"/>
</dbReference>
<dbReference type="InterPro" id="IPR027417">
    <property type="entry name" value="P-loop_NTPase"/>
</dbReference>
<dbReference type="PROSITE" id="PS00211">
    <property type="entry name" value="ABC_TRANSPORTER_1"/>
    <property type="match status" value="1"/>
</dbReference>
<evidence type="ECO:0000313" key="5">
    <source>
        <dbReference type="EMBL" id="HIS93685.1"/>
    </source>
</evidence>
<gene>
    <name evidence="5" type="ORF">IAA84_11785</name>
</gene>
<name>A0A9D1K736_9FIRM</name>
<evidence type="ECO:0000256" key="1">
    <source>
        <dbReference type="ARBA" id="ARBA00022448"/>
    </source>
</evidence>
<dbReference type="PROSITE" id="PS50893">
    <property type="entry name" value="ABC_TRANSPORTER_2"/>
    <property type="match status" value="1"/>
</dbReference>
<dbReference type="PANTHER" id="PTHR42939:SF1">
    <property type="entry name" value="ABC TRANSPORTER ATP-BINDING PROTEIN ALBC-RELATED"/>
    <property type="match status" value="1"/>
</dbReference>
<protein>
    <submittedName>
        <fullName evidence="5">ABC transporter ATP-binding protein</fullName>
    </submittedName>
</protein>
<reference evidence="5" key="2">
    <citation type="journal article" date="2021" name="PeerJ">
        <title>Extensive microbial diversity within the chicken gut microbiome revealed by metagenomics and culture.</title>
        <authorList>
            <person name="Gilroy R."/>
            <person name="Ravi A."/>
            <person name="Getino M."/>
            <person name="Pursley I."/>
            <person name="Horton D.L."/>
            <person name="Alikhan N.F."/>
            <person name="Baker D."/>
            <person name="Gharbi K."/>
            <person name="Hall N."/>
            <person name="Watson M."/>
            <person name="Adriaenssens E.M."/>
            <person name="Foster-Nyarko E."/>
            <person name="Jarju S."/>
            <person name="Secka A."/>
            <person name="Antonio M."/>
            <person name="Oren A."/>
            <person name="Chaudhuri R.R."/>
            <person name="La Ragione R."/>
            <person name="Hildebrand F."/>
            <person name="Pallen M.J."/>
        </authorList>
    </citation>
    <scope>NUCLEOTIDE SEQUENCE</scope>
    <source>
        <strain evidence="5">13766</strain>
    </source>
</reference>
<dbReference type="AlphaFoldDB" id="A0A9D1K736"/>
<accession>A0A9D1K736</accession>
<organism evidence="5 6">
    <name type="scientific">Candidatus Alectryocaccomicrobium excrementavium</name>
    <dbReference type="NCBI Taxonomy" id="2840668"/>
    <lineage>
        <taxon>Bacteria</taxon>
        <taxon>Bacillati</taxon>
        <taxon>Bacillota</taxon>
        <taxon>Clostridia</taxon>
        <taxon>Candidatus Alectryocaccomicrobium</taxon>
    </lineage>
</organism>
<dbReference type="GO" id="GO:0005524">
    <property type="term" value="F:ATP binding"/>
    <property type="evidence" value="ECO:0007669"/>
    <property type="project" value="UniProtKB-KW"/>
</dbReference>
<dbReference type="CDD" id="cd03230">
    <property type="entry name" value="ABC_DR_subfamily_A"/>
    <property type="match status" value="1"/>
</dbReference>
<evidence type="ECO:0000256" key="3">
    <source>
        <dbReference type="ARBA" id="ARBA00022840"/>
    </source>
</evidence>
<sequence>MLQVNHVTKKYGKVLANDDISFSVQNGQLAVLLGPNGAGKSTIIKCIAGLLRFQGQILVAGHANDSLEAKHALGYVPEMPAVYELLTVGEHVEFIRRAYRLGDEANAYADALLERFEMDDKRDKLGKELSKGMQQKLSVICALLPRPEVVIFDEPLVGLDPHAIKELKELFGELKRGGASVLISTHMIDSVEDFWDVAHIMMNGRFAATRENREGVDEKPLEQLFFEITERDKGERA</sequence>
<dbReference type="SUPFAM" id="SSF52540">
    <property type="entry name" value="P-loop containing nucleoside triphosphate hydrolases"/>
    <property type="match status" value="1"/>
</dbReference>
<evidence type="ECO:0000313" key="6">
    <source>
        <dbReference type="Proteomes" id="UP000824140"/>
    </source>
</evidence>
<dbReference type="SMART" id="SM00382">
    <property type="entry name" value="AAA"/>
    <property type="match status" value="1"/>
</dbReference>
<reference evidence="5" key="1">
    <citation type="submission" date="2020-10" db="EMBL/GenBank/DDBJ databases">
        <authorList>
            <person name="Gilroy R."/>
        </authorList>
    </citation>
    <scope>NUCLEOTIDE SEQUENCE</scope>
    <source>
        <strain evidence="5">13766</strain>
    </source>
</reference>
<evidence type="ECO:0000259" key="4">
    <source>
        <dbReference type="PROSITE" id="PS50893"/>
    </source>
</evidence>
<proteinExistence type="predicted"/>